<sequence>MRASIVILAVVAAGIAASFNDTDSNPALLRRMRRQCPCFGQTYCTCSQPSPRSYSVSLKLGVPSCTVCVGRPASERAPPHPPISADASHSALPPSAVQAPVSSCIPPPILLAPPPPLVMVQQLPPPAIVAYSAPVIAPPPACSLRLLSTPVRRRLARLPAAVYAHVRTRLPHKW</sequence>
<dbReference type="EnsemblMetazoa" id="PPA30882.1">
    <property type="protein sequence ID" value="PPA30882.1"/>
    <property type="gene ID" value="WBGene00203748"/>
</dbReference>
<dbReference type="Proteomes" id="UP000005239">
    <property type="component" value="Unassembled WGS sequence"/>
</dbReference>
<organism evidence="1 2">
    <name type="scientific">Pristionchus pacificus</name>
    <name type="common">Parasitic nematode worm</name>
    <dbReference type="NCBI Taxonomy" id="54126"/>
    <lineage>
        <taxon>Eukaryota</taxon>
        <taxon>Metazoa</taxon>
        <taxon>Ecdysozoa</taxon>
        <taxon>Nematoda</taxon>
        <taxon>Chromadorea</taxon>
        <taxon>Rhabditida</taxon>
        <taxon>Rhabditina</taxon>
        <taxon>Diplogasteromorpha</taxon>
        <taxon>Diplogasteroidea</taxon>
        <taxon>Neodiplogasteridae</taxon>
        <taxon>Pristionchus</taxon>
    </lineage>
</organism>
<dbReference type="AlphaFoldDB" id="A0A2A6CE12"/>
<name>A0A2A6CE12_PRIPA</name>
<accession>A0A2A6CE12</accession>
<gene>
    <name evidence="1" type="primary">WBGene00203748</name>
</gene>
<proteinExistence type="predicted"/>
<keyword evidence="2" id="KW-1185">Reference proteome</keyword>
<accession>A0A8R1UI26</accession>
<reference evidence="2" key="1">
    <citation type="journal article" date="2008" name="Nat. Genet.">
        <title>The Pristionchus pacificus genome provides a unique perspective on nematode lifestyle and parasitism.</title>
        <authorList>
            <person name="Dieterich C."/>
            <person name="Clifton S.W."/>
            <person name="Schuster L.N."/>
            <person name="Chinwalla A."/>
            <person name="Delehaunty K."/>
            <person name="Dinkelacker I."/>
            <person name="Fulton L."/>
            <person name="Fulton R."/>
            <person name="Godfrey J."/>
            <person name="Minx P."/>
            <person name="Mitreva M."/>
            <person name="Roeseler W."/>
            <person name="Tian H."/>
            <person name="Witte H."/>
            <person name="Yang S.P."/>
            <person name="Wilson R.K."/>
            <person name="Sommer R.J."/>
        </authorList>
    </citation>
    <scope>NUCLEOTIDE SEQUENCE [LARGE SCALE GENOMIC DNA]</scope>
    <source>
        <strain evidence="2">PS312</strain>
    </source>
</reference>
<protein>
    <submittedName>
        <fullName evidence="1">Uncharacterized protein</fullName>
    </submittedName>
</protein>
<evidence type="ECO:0000313" key="1">
    <source>
        <dbReference type="EnsemblMetazoa" id="PPA30882.1"/>
    </source>
</evidence>
<evidence type="ECO:0000313" key="2">
    <source>
        <dbReference type="Proteomes" id="UP000005239"/>
    </source>
</evidence>
<reference evidence="1" key="2">
    <citation type="submission" date="2022-06" db="UniProtKB">
        <authorList>
            <consortium name="EnsemblMetazoa"/>
        </authorList>
    </citation>
    <scope>IDENTIFICATION</scope>
    <source>
        <strain evidence="1">PS312</strain>
    </source>
</reference>